<gene>
    <name evidence="3" type="ORF">GT747_03610</name>
    <name evidence="4" type="ORF">SAMN05444424_1408</name>
</gene>
<dbReference type="Proteomes" id="UP000184089">
    <property type="component" value="Unassembled WGS sequence"/>
</dbReference>
<dbReference type="Pfam" id="PF05709">
    <property type="entry name" value="Sipho_tail"/>
    <property type="match status" value="1"/>
</dbReference>
<feature type="domain" description="Siphovirus-type tail component RIFT-related" evidence="1">
    <location>
        <begin position="36"/>
        <end position="128"/>
    </location>
</feature>
<feature type="domain" description="Siphovirus-type tail component C-terminal" evidence="2">
    <location>
        <begin position="179"/>
        <end position="278"/>
    </location>
</feature>
<reference evidence="4" key="1">
    <citation type="submission" date="2016-11" db="EMBL/GenBank/DDBJ databases">
        <authorList>
            <person name="Varghese N."/>
            <person name="Submissions S."/>
        </authorList>
    </citation>
    <scope>NUCLEOTIDE SEQUENCE</scope>
    <source>
        <strain evidence="4">DSM 4029</strain>
    </source>
</reference>
<organism evidence="4 5">
    <name type="scientific">Bittarella massiliensis</name>
    <name type="common">ex Durand et al. 2017</name>
    <dbReference type="NCBI Taxonomy" id="1720313"/>
    <lineage>
        <taxon>Bacteria</taxon>
        <taxon>Bacillati</taxon>
        <taxon>Bacillota</taxon>
        <taxon>Clostridia</taxon>
        <taxon>Eubacteriales</taxon>
        <taxon>Oscillospiraceae</taxon>
        <taxon>Bittarella (ex Durand et al. 2017)</taxon>
    </lineage>
</organism>
<dbReference type="EMBL" id="WWVX01000002">
    <property type="protein sequence ID" value="MZL68862.1"/>
    <property type="molecule type" value="Genomic_DNA"/>
</dbReference>
<keyword evidence="6" id="KW-1185">Reference proteome</keyword>
<dbReference type="InterPro" id="IPR008841">
    <property type="entry name" value="Siphovirus-type_tail_N"/>
</dbReference>
<dbReference type="Pfam" id="PF22768">
    <property type="entry name" value="SPP1_Dit"/>
    <property type="match status" value="1"/>
</dbReference>
<name>A0AAQ1MD19_9FIRM</name>
<dbReference type="RefSeq" id="WP_021660960.1">
    <property type="nucleotide sequence ID" value="NZ_FQVY01000002.1"/>
</dbReference>
<evidence type="ECO:0000259" key="1">
    <source>
        <dbReference type="Pfam" id="PF05709"/>
    </source>
</evidence>
<evidence type="ECO:0000259" key="2">
    <source>
        <dbReference type="Pfam" id="PF22768"/>
    </source>
</evidence>
<reference evidence="5" key="2">
    <citation type="submission" date="2016-11" db="EMBL/GenBank/DDBJ databases">
        <authorList>
            <person name="Jaros S."/>
            <person name="Januszkiewicz K."/>
            <person name="Wedrychowicz H."/>
        </authorList>
    </citation>
    <scope>NUCLEOTIDE SEQUENCE [LARGE SCALE GENOMIC DNA]</scope>
    <source>
        <strain evidence="5">DSM 4029</strain>
    </source>
</reference>
<accession>A0AAQ1MD19</accession>
<sequence length="281" mass="31620">MITQKKITCENSRGEKVSFGYFLPLWLKDATGLTSAAYEVSTQRQDGMDGESWQSSCAQKRNIVITAAIKGEYAAQRERLFGFFQPRERGTLTYWEQGGREKIIDYQVESVEFALQGKTRDVSISLICPYPLFRAPERSVVNMAYWEPLVRFPFVYGAPIMTARRIAERIVEVQNDQNVACGLTITFVARGPVKDPSLAELGSGGKLALELEMAEGDTVVVTTGRGQKRTLLNGVSHPEIWPLANDWIQLYPGKNTYQYGAKQGVEHLDVKLEYTLEYWGA</sequence>
<dbReference type="Proteomes" id="UP000474718">
    <property type="component" value="Unassembled WGS sequence"/>
</dbReference>
<dbReference type="AlphaFoldDB" id="A0AAQ1MD19"/>
<evidence type="ECO:0000313" key="6">
    <source>
        <dbReference type="Proteomes" id="UP000474718"/>
    </source>
</evidence>
<evidence type="ECO:0000313" key="3">
    <source>
        <dbReference type="EMBL" id="MZL68862.1"/>
    </source>
</evidence>
<evidence type="ECO:0000313" key="4">
    <source>
        <dbReference type="EMBL" id="SHG08450.1"/>
    </source>
</evidence>
<dbReference type="InterPro" id="IPR054738">
    <property type="entry name" value="Siphovirus-type_tail_C"/>
</dbReference>
<dbReference type="EMBL" id="FQVY01000002">
    <property type="protein sequence ID" value="SHG08450.1"/>
    <property type="molecule type" value="Genomic_DNA"/>
</dbReference>
<proteinExistence type="predicted"/>
<dbReference type="Gene3D" id="2.60.120.860">
    <property type="match status" value="1"/>
</dbReference>
<comment type="caution">
    <text evidence="4">The sequence shown here is derived from an EMBL/GenBank/DDBJ whole genome shotgun (WGS) entry which is preliminary data.</text>
</comment>
<evidence type="ECO:0000313" key="5">
    <source>
        <dbReference type="Proteomes" id="UP000184089"/>
    </source>
</evidence>
<reference evidence="3 6" key="3">
    <citation type="journal article" date="2019" name="Nat. Med.">
        <title>A library of human gut bacterial isolates paired with longitudinal multiomics data enables mechanistic microbiome research.</title>
        <authorList>
            <person name="Poyet M."/>
            <person name="Groussin M."/>
            <person name="Gibbons S.M."/>
            <person name="Avila-Pacheco J."/>
            <person name="Jiang X."/>
            <person name="Kearney S.M."/>
            <person name="Perrotta A.R."/>
            <person name="Berdy B."/>
            <person name="Zhao S."/>
            <person name="Lieberman T.D."/>
            <person name="Swanson P.K."/>
            <person name="Smith M."/>
            <person name="Roesemann S."/>
            <person name="Alexander J.E."/>
            <person name="Rich S.A."/>
            <person name="Livny J."/>
            <person name="Vlamakis H."/>
            <person name="Clish C."/>
            <person name="Bullock K."/>
            <person name="Deik A."/>
            <person name="Scott J."/>
            <person name="Pierce K.A."/>
            <person name="Xavier R.J."/>
            <person name="Alm E.J."/>
        </authorList>
    </citation>
    <scope>NUCLEOTIDE SEQUENCE [LARGE SCALE GENOMIC DNA]</scope>
    <source>
        <strain evidence="3 6">BIOML-A2</strain>
    </source>
</reference>
<protein>
    <submittedName>
        <fullName evidence="4">Phage tail protein</fullName>
    </submittedName>
</protein>